<dbReference type="KEGG" id="spib:G8759_00475"/>
<evidence type="ECO:0000256" key="1">
    <source>
        <dbReference type="ARBA" id="ARBA00008558"/>
    </source>
</evidence>
<reference evidence="3 4" key="1">
    <citation type="submission" date="2020-03" db="EMBL/GenBank/DDBJ databases">
        <authorList>
            <person name="Kim M.K."/>
        </authorList>
    </citation>
    <scope>NUCLEOTIDE SEQUENCE [LARGE SCALE GENOMIC DNA]</scope>
    <source>
        <strain evidence="3 4">BT328</strain>
    </source>
</reference>
<comment type="similarity">
    <text evidence="1">Belongs to the N-acylglucosamine 2-epimerase family.</text>
</comment>
<gene>
    <name evidence="3" type="ORF">G8759_00475</name>
</gene>
<dbReference type="Pfam" id="PF07221">
    <property type="entry name" value="GlcNAc_2-epim"/>
    <property type="match status" value="1"/>
</dbReference>
<dbReference type="Proteomes" id="UP000501802">
    <property type="component" value="Chromosome"/>
</dbReference>
<keyword evidence="4" id="KW-1185">Reference proteome</keyword>
<evidence type="ECO:0000313" key="4">
    <source>
        <dbReference type="Proteomes" id="UP000501802"/>
    </source>
</evidence>
<dbReference type="RefSeq" id="WP_167204251.1">
    <property type="nucleotide sequence ID" value="NZ_CP050063.1"/>
</dbReference>
<dbReference type="InterPro" id="IPR012341">
    <property type="entry name" value="6hp_glycosidase-like_sf"/>
</dbReference>
<protein>
    <submittedName>
        <fullName evidence="3">N-acyl-D-glucosamine 2-epimerase</fullName>
    </submittedName>
</protein>
<dbReference type="AlphaFoldDB" id="A0A6G9AFI8"/>
<keyword evidence="2" id="KW-0413">Isomerase</keyword>
<dbReference type="SUPFAM" id="SSF48208">
    <property type="entry name" value="Six-hairpin glycosidases"/>
    <property type="match status" value="1"/>
</dbReference>
<name>A0A6G9AFI8_9BACT</name>
<dbReference type="GO" id="GO:0016853">
    <property type="term" value="F:isomerase activity"/>
    <property type="evidence" value="ECO:0007669"/>
    <property type="project" value="UniProtKB-KW"/>
</dbReference>
<dbReference type="EMBL" id="CP050063">
    <property type="protein sequence ID" value="QIP11221.1"/>
    <property type="molecule type" value="Genomic_DNA"/>
</dbReference>
<sequence>MLDFHKLSADYQQALLRQIVPFWLKHSRDEQCGGYFDYLTDTGQVIEGDKFVTTQAQQVWAFAWLYNKFDGQPAWLEHARHGAVFLSQFAQNETLKAYGQLDRRGRSVAPSNDCLADCSLVMAYAQLYRATKDDEWAMLAKQTFSTLFQHWTDARTEQAQIVGGFRHYCHLSEPVLLFKTLLEIQSLLDEETWKENIETVLNVLLREFLDRRTDTLREHVLPEGSFFNTPDGRRLNVGLTFQAIGFLLDLCAESGNRKLAMQATTWSLRMCELAWSESTLGLNQYVDLKNQPLIFPEWSQKWAWVQVEAISTLAKSYFQTRHPECPKWIKRIHDFTFQYFPDPKHAGWHVAVGQNNQPLLAAKAIAPIGCFSLIRCLAETAQTLTKCAQLQPVGRHIRVN</sequence>
<dbReference type="GO" id="GO:0005975">
    <property type="term" value="P:carbohydrate metabolic process"/>
    <property type="evidence" value="ECO:0007669"/>
    <property type="project" value="InterPro"/>
</dbReference>
<evidence type="ECO:0000256" key="2">
    <source>
        <dbReference type="ARBA" id="ARBA00023235"/>
    </source>
</evidence>
<proteinExistence type="inferred from homology"/>
<organism evidence="3 4">
    <name type="scientific">Spirosoma aureum</name>
    <dbReference type="NCBI Taxonomy" id="2692134"/>
    <lineage>
        <taxon>Bacteria</taxon>
        <taxon>Pseudomonadati</taxon>
        <taxon>Bacteroidota</taxon>
        <taxon>Cytophagia</taxon>
        <taxon>Cytophagales</taxon>
        <taxon>Cytophagaceae</taxon>
        <taxon>Spirosoma</taxon>
    </lineage>
</organism>
<dbReference type="Gene3D" id="1.50.10.10">
    <property type="match status" value="1"/>
</dbReference>
<dbReference type="PANTHER" id="PTHR15108">
    <property type="entry name" value="N-ACYLGLUCOSAMINE-2-EPIMERASE"/>
    <property type="match status" value="1"/>
</dbReference>
<accession>A0A6G9AFI8</accession>
<dbReference type="InterPro" id="IPR010819">
    <property type="entry name" value="AGE/CE"/>
</dbReference>
<dbReference type="InterPro" id="IPR008928">
    <property type="entry name" value="6-hairpin_glycosidase_sf"/>
</dbReference>
<evidence type="ECO:0000313" key="3">
    <source>
        <dbReference type="EMBL" id="QIP11221.1"/>
    </source>
</evidence>